<dbReference type="AlphaFoldDB" id="A0A0D2KGI1"/>
<dbReference type="KEGG" id="mng:MNEG_13015"/>
<dbReference type="EMBL" id="KK103790">
    <property type="protein sequence ID" value="KIY94948.1"/>
    <property type="molecule type" value="Genomic_DNA"/>
</dbReference>
<proteinExistence type="predicted"/>
<keyword evidence="2" id="KW-1185">Reference proteome</keyword>
<dbReference type="RefSeq" id="XP_013893968.1">
    <property type="nucleotide sequence ID" value="XM_014038514.1"/>
</dbReference>
<protein>
    <submittedName>
        <fullName evidence="1">Uncharacterized protein</fullName>
    </submittedName>
</protein>
<evidence type="ECO:0000313" key="1">
    <source>
        <dbReference type="EMBL" id="KIY94948.1"/>
    </source>
</evidence>
<gene>
    <name evidence="1" type="ORF">MNEG_13015</name>
</gene>
<accession>A0A0D2KGI1</accession>
<dbReference type="GeneID" id="25730435"/>
<name>A0A0D2KGI1_9CHLO</name>
<dbReference type="Gene3D" id="3.90.1150.160">
    <property type="match status" value="1"/>
</dbReference>
<reference evidence="1 2" key="1">
    <citation type="journal article" date="2013" name="BMC Genomics">
        <title>Reconstruction of the lipid metabolism for the microalga Monoraphidium neglectum from its genome sequence reveals characteristics suitable for biofuel production.</title>
        <authorList>
            <person name="Bogen C."/>
            <person name="Al-Dilaimi A."/>
            <person name="Albersmeier A."/>
            <person name="Wichmann J."/>
            <person name="Grundmann M."/>
            <person name="Rupp O."/>
            <person name="Lauersen K.J."/>
            <person name="Blifernez-Klassen O."/>
            <person name="Kalinowski J."/>
            <person name="Goesmann A."/>
            <person name="Mussgnug J.H."/>
            <person name="Kruse O."/>
        </authorList>
    </citation>
    <scope>NUCLEOTIDE SEQUENCE [LARGE SCALE GENOMIC DNA]</scope>
    <source>
        <strain evidence="1 2">SAG 48.87</strain>
    </source>
</reference>
<evidence type="ECO:0000313" key="2">
    <source>
        <dbReference type="Proteomes" id="UP000054498"/>
    </source>
</evidence>
<organism evidence="1 2">
    <name type="scientific">Monoraphidium neglectum</name>
    <dbReference type="NCBI Taxonomy" id="145388"/>
    <lineage>
        <taxon>Eukaryota</taxon>
        <taxon>Viridiplantae</taxon>
        <taxon>Chlorophyta</taxon>
        <taxon>core chlorophytes</taxon>
        <taxon>Chlorophyceae</taxon>
        <taxon>CS clade</taxon>
        <taxon>Sphaeropleales</taxon>
        <taxon>Selenastraceae</taxon>
        <taxon>Monoraphidium</taxon>
    </lineage>
</organism>
<sequence>MSEHATDIKLLRAVIRVDHSMTLISKLLEAIQDAVRQLDQIEKHSEAHFKQLHQQLVARRDQAATLLRQQTIKTTAQC</sequence>
<dbReference type="Proteomes" id="UP000054498">
    <property type="component" value="Unassembled WGS sequence"/>
</dbReference>